<proteinExistence type="predicted"/>
<organism evidence="1 2">
    <name type="scientific">Paenibacillus glycanilyticus</name>
    <dbReference type="NCBI Taxonomy" id="126569"/>
    <lineage>
        <taxon>Bacteria</taxon>
        <taxon>Bacillati</taxon>
        <taxon>Bacillota</taxon>
        <taxon>Bacilli</taxon>
        <taxon>Bacillales</taxon>
        <taxon>Paenibacillaceae</taxon>
        <taxon>Paenibacillus</taxon>
    </lineage>
</organism>
<dbReference type="Proteomes" id="UP001285921">
    <property type="component" value="Unassembled WGS sequence"/>
</dbReference>
<name>A0ABQ6NK58_9BACL</name>
<gene>
    <name evidence="1" type="ORF">PghCCS26_17000</name>
</gene>
<comment type="caution">
    <text evidence="1">The sequence shown here is derived from an EMBL/GenBank/DDBJ whole genome shotgun (WGS) entry which is preliminary data.</text>
</comment>
<evidence type="ECO:0000313" key="2">
    <source>
        <dbReference type="Proteomes" id="UP001285921"/>
    </source>
</evidence>
<accession>A0ABQ6NK58</accession>
<protein>
    <submittedName>
        <fullName evidence="1">Uncharacterized protein</fullName>
    </submittedName>
</protein>
<reference evidence="1 2" key="1">
    <citation type="submission" date="2023-05" db="EMBL/GenBank/DDBJ databases">
        <title>Draft genome of Paenibacillus sp. CCS26.</title>
        <authorList>
            <person name="Akita H."/>
            <person name="Shinto Y."/>
            <person name="Kimura Z."/>
        </authorList>
    </citation>
    <scope>NUCLEOTIDE SEQUENCE [LARGE SCALE GENOMIC DNA]</scope>
    <source>
        <strain evidence="1 2">CCS26</strain>
    </source>
</reference>
<evidence type="ECO:0000313" key="1">
    <source>
        <dbReference type="EMBL" id="GMK44572.1"/>
    </source>
</evidence>
<dbReference type="EMBL" id="BTCL01000004">
    <property type="protein sequence ID" value="GMK44572.1"/>
    <property type="molecule type" value="Genomic_DNA"/>
</dbReference>
<keyword evidence="2" id="KW-1185">Reference proteome</keyword>
<sequence>MLIRPDGSHRVDLQAFQPSNEVKYLITTGIVVASRCEEKLLFQ</sequence>